<protein>
    <submittedName>
        <fullName evidence="2">60S ribosomal protein L23, putative</fullName>
    </submittedName>
</protein>
<organism evidence="2 4">
    <name type="scientific">Medicago truncatula</name>
    <name type="common">Barrel medic</name>
    <name type="synonym">Medicago tribuloides</name>
    <dbReference type="NCBI Taxonomy" id="3880"/>
    <lineage>
        <taxon>Eukaryota</taxon>
        <taxon>Viridiplantae</taxon>
        <taxon>Streptophyta</taxon>
        <taxon>Embryophyta</taxon>
        <taxon>Tracheophyta</taxon>
        <taxon>Spermatophyta</taxon>
        <taxon>Magnoliopsida</taxon>
        <taxon>eudicotyledons</taxon>
        <taxon>Gunneridae</taxon>
        <taxon>Pentapetalae</taxon>
        <taxon>rosids</taxon>
        <taxon>fabids</taxon>
        <taxon>Fabales</taxon>
        <taxon>Fabaceae</taxon>
        <taxon>Papilionoideae</taxon>
        <taxon>50 kb inversion clade</taxon>
        <taxon>NPAAA clade</taxon>
        <taxon>Hologalegina</taxon>
        <taxon>IRL clade</taxon>
        <taxon>Trifolieae</taxon>
        <taxon>Medicago</taxon>
    </lineage>
</organism>
<dbReference type="GO" id="GO:0005840">
    <property type="term" value="C:ribosome"/>
    <property type="evidence" value="ECO:0007669"/>
    <property type="project" value="UniProtKB-KW"/>
</dbReference>
<dbReference type="Proteomes" id="UP000002051">
    <property type="component" value="Chromosome 4"/>
</dbReference>
<accession>A0A072UGR6</accession>
<dbReference type="EnsemblPlants" id="KEH28939">
    <property type="protein sequence ID" value="KEH28939"/>
    <property type="gene ID" value="MTR_4g017930"/>
</dbReference>
<dbReference type="AlphaFoldDB" id="A0A072UGR6"/>
<dbReference type="STRING" id="3880.A0A072UGR6"/>
<reference evidence="2 4" key="1">
    <citation type="journal article" date="2011" name="Nature">
        <title>The Medicago genome provides insight into the evolution of rhizobial symbioses.</title>
        <authorList>
            <person name="Young N.D."/>
            <person name="Debelle F."/>
            <person name="Oldroyd G.E."/>
            <person name="Geurts R."/>
            <person name="Cannon S.B."/>
            <person name="Udvardi M.K."/>
            <person name="Benedito V.A."/>
            <person name="Mayer K.F."/>
            <person name="Gouzy J."/>
            <person name="Schoof H."/>
            <person name="Van de Peer Y."/>
            <person name="Proost S."/>
            <person name="Cook D.R."/>
            <person name="Meyers B.C."/>
            <person name="Spannagl M."/>
            <person name="Cheung F."/>
            <person name="De Mita S."/>
            <person name="Krishnakumar V."/>
            <person name="Gundlach H."/>
            <person name="Zhou S."/>
            <person name="Mudge J."/>
            <person name="Bharti A.K."/>
            <person name="Murray J.D."/>
            <person name="Naoumkina M.A."/>
            <person name="Rosen B."/>
            <person name="Silverstein K.A."/>
            <person name="Tang H."/>
            <person name="Rombauts S."/>
            <person name="Zhao P.X."/>
            <person name="Zhou P."/>
            <person name="Barbe V."/>
            <person name="Bardou P."/>
            <person name="Bechner M."/>
            <person name="Bellec A."/>
            <person name="Berger A."/>
            <person name="Berges H."/>
            <person name="Bidwell S."/>
            <person name="Bisseling T."/>
            <person name="Choisne N."/>
            <person name="Couloux A."/>
            <person name="Denny R."/>
            <person name="Deshpande S."/>
            <person name="Dai X."/>
            <person name="Doyle J.J."/>
            <person name="Dudez A.M."/>
            <person name="Farmer A.D."/>
            <person name="Fouteau S."/>
            <person name="Franken C."/>
            <person name="Gibelin C."/>
            <person name="Gish J."/>
            <person name="Goldstein S."/>
            <person name="Gonzalez A.J."/>
            <person name="Green P.J."/>
            <person name="Hallab A."/>
            <person name="Hartog M."/>
            <person name="Hua A."/>
            <person name="Humphray S.J."/>
            <person name="Jeong D.H."/>
            <person name="Jing Y."/>
            <person name="Jocker A."/>
            <person name="Kenton S.M."/>
            <person name="Kim D.J."/>
            <person name="Klee K."/>
            <person name="Lai H."/>
            <person name="Lang C."/>
            <person name="Lin S."/>
            <person name="Macmil S.L."/>
            <person name="Magdelenat G."/>
            <person name="Matthews L."/>
            <person name="McCorrison J."/>
            <person name="Monaghan E.L."/>
            <person name="Mun J.H."/>
            <person name="Najar F.Z."/>
            <person name="Nicholson C."/>
            <person name="Noirot C."/>
            <person name="O'Bleness M."/>
            <person name="Paule C.R."/>
            <person name="Poulain J."/>
            <person name="Prion F."/>
            <person name="Qin B."/>
            <person name="Qu C."/>
            <person name="Retzel E.F."/>
            <person name="Riddle C."/>
            <person name="Sallet E."/>
            <person name="Samain S."/>
            <person name="Samson N."/>
            <person name="Sanders I."/>
            <person name="Saurat O."/>
            <person name="Scarpelli C."/>
            <person name="Schiex T."/>
            <person name="Segurens B."/>
            <person name="Severin A.J."/>
            <person name="Sherrier D.J."/>
            <person name="Shi R."/>
            <person name="Sims S."/>
            <person name="Singer S.R."/>
            <person name="Sinharoy S."/>
            <person name="Sterck L."/>
            <person name="Viollet A."/>
            <person name="Wang B.B."/>
            <person name="Wang K."/>
            <person name="Wang M."/>
            <person name="Wang X."/>
            <person name="Warfsmann J."/>
            <person name="Weissenbach J."/>
            <person name="White D.D."/>
            <person name="White J.D."/>
            <person name="Wiley G.B."/>
            <person name="Wincker P."/>
            <person name="Xing Y."/>
            <person name="Yang L."/>
            <person name="Yao Z."/>
            <person name="Ying F."/>
            <person name="Zhai J."/>
            <person name="Zhou L."/>
            <person name="Zuber A."/>
            <person name="Denarie J."/>
            <person name="Dixon R.A."/>
            <person name="May G.D."/>
            <person name="Schwartz D.C."/>
            <person name="Rogers J."/>
            <person name="Quetier F."/>
            <person name="Town C.D."/>
            <person name="Roe B.A."/>
        </authorList>
    </citation>
    <scope>NUCLEOTIDE SEQUENCE [LARGE SCALE GENOMIC DNA]</scope>
    <source>
        <strain evidence="2">A17</strain>
        <strain evidence="3 4">cv. Jemalong A17</strain>
    </source>
</reference>
<evidence type="ECO:0000256" key="1">
    <source>
        <dbReference type="SAM" id="SignalP"/>
    </source>
</evidence>
<evidence type="ECO:0000313" key="4">
    <source>
        <dbReference type="Proteomes" id="UP000002051"/>
    </source>
</evidence>
<proteinExistence type="predicted"/>
<feature type="chain" id="PRO_5014499626" evidence="1">
    <location>
        <begin position="22"/>
        <end position="122"/>
    </location>
</feature>
<name>A0A072UGR6_MEDTR</name>
<reference evidence="3" key="3">
    <citation type="submission" date="2015-04" db="UniProtKB">
        <authorList>
            <consortium name="EnsemblPlants"/>
        </authorList>
    </citation>
    <scope>IDENTIFICATION</scope>
    <source>
        <strain evidence="3">cv. Jemalong A17</strain>
    </source>
</reference>
<dbReference type="EMBL" id="CM001220">
    <property type="protein sequence ID" value="KEH28939.1"/>
    <property type="molecule type" value="Genomic_DNA"/>
</dbReference>
<keyword evidence="1" id="KW-0732">Signal</keyword>
<keyword evidence="2" id="KW-0687">Ribonucleoprotein</keyword>
<feature type="signal peptide" evidence="1">
    <location>
        <begin position="1"/>
        <end position="21"/>
    </location>
</feature>
<sequence>MFRPISLSVLGIIIVNHEVDCSAITGPIGKECADLWPRIASAANAIFPEELPAEISLLQHYLRITCGTFAGNTDGQGNLSHSDQTFPADIIGFSVRKFPAVSKILRKQLPTRKIRRQIESFV</sequence>
<evidence type="ECO:0000313" key="2">
    <source>
        <dbReference type="EMBL" id="KEH28939.1"/>
    </source>
</evidence>
<evidence type="ECO:0000313" key="3">
    <source>
        <dbReference type="EnsemblPlants" id="KEH28939"/>
    </source>
</evidence>
<keyword evidence="4" id="KW-1185">Reference proteome</keyword>
<reference evidence="2 4" key="2">
    <citation type="journal article" date="2014" name="BMC Genomics">
        <title>An improved genome release (version Mt4.0) for the model legume Medicago truncatula.</title>
        <authorList>
            <person name="Tang H."/>
            <person name="Krishnakumar V."/>
            <person name="Bidwell S."/>
            <person name="Rosen B."/>
            <person name="Chan A."/>
            <person name="Zhou S."/>
            <person name="Gentzbittel L."/>
            <person name="Childs K.L."/>
            <person name="Yandell M."/>
            <person name="Gundlach H."/>
            <person name="Mayer K.F."/>
            <person name="Schwartz D.C."/>
            <person name="Town C.D."/>
        </authorList>
    </citation>
    <scope>GENOME REANNOTATION</scope>
    <source>
        <strain evidence="2">A17</strain>
        <strain evidence="3 4">cv. Jemalong A17</strain>
    </source>
</reference>
<keyword evidence="2" id="KW-0689">Ribosomal protein</keyword>
<gene>
    <name evidence="2" type="ordered locus">MTR_4g017930</name>
</gene>
<dbReference type="HOGENOM" id="CLU_2030158_0_0_1"/>